<dbReference type="PROSITE" id="PS51192">
    <property type="entry name" value="HELICASE_ATP_BIND_1"/>
    <property type="match status" value="1"/>
</dbReference>
<keyword evidence="10" id="KW-0413">Isomerase</keyword>
<dbReference type="PANTHER" id="PTHR13710">
    <property type="entry name" value="DNA HELICASE RECQ FAMILY MEMBER"/>
    <property type="match status" value="1"/>
</dbReference>
<dbReference type="GO" id="GO:0006260">
    <property type="term" value="P:DNA replication"/>
    <property type="evidence" value="ECO:0007669"/>
    <property type="project" value="InterPro"/>
</dbReference>
<evidence type="ECO:0000256" key="6">
    <source>
        <dbReference type="ARBA" id="ARBA00022801"/>
    </source>
</evidence>
<dbReference type="SUPFAM" id="SSF47819">
    <property type="entry name" value="HRDC-like"/>
    <property type="match status" value="1"/>
</dbReference>
<sequence length="716" mass="80082">MSEFKVIRSPMEALKKYFGFSCLREGQDQVVASIMEGRNVLVVMPTGGGKSLCYQLPSLCRDGVCLVVSPLIALMKDQVDALVARGIPATMINSSLSFPEQKERLEGMKKGAFKLVYVAPERFGHEGFMHALAEVDVNMVAVDEAHCLSQWGHDFRPDYLKLGKAVEMMGRPQVAALTATATPRVREDILKHLGLDDPVTIVRGFARENLHFRITACDTHKDKYKRLYELVKRYKTGIIYCSTRKKVEQVYEALSDFGLSVTAYHAGMTDEQREEAQNAFMNRHADIVIATNAFGMGIDRADVRFVAHFEIPGSVEAYYQEAGRAGRDGEEAYCELLFNHADLRTQEFFIEGVNPGIPLIVELYELLRKHCSAETHDVMWSLEEMAERLKCRNAMQVGAALSVLIRNGAISRHDVPGQRVKLTRVTDPSVSGLKIPLDEGALREKEVRDREKLKAMTEFAYSSGCRQQWILNYFGEEDGVPCGRCDQCLALGVEEGQSLGEEETLVVRQALSGIARASVRLADGSWQGRWGRTKIIQMLKGAKTQELLRTSLVRLSTYGILSRWSEDDIRQLFRAMQMAGLTRMSGEADRPLITLSPKGNEVMMGRKKASLVWPFARRGKISVSMEQARVRSTGNLAALGEFDEDLFLKLKELRNELAREAGIPAYAVFHNSTLEGLARLKPTTRRGAMNVHGIGEQKAARYLDDFLEVIAEHCGV</sequence>
<accession>A0AAP8NJE2</accession>
<organism evidence="18 19">
    <name type="scientific">Akkermansia muciniphila</name>
    <dbReference type="NCBI Taxonomy" id="239935"/>
    <lineage>
        <taxon>Bacteria</taxon>
        <taxon>Pseudomonadati</taxon>
        <taxon>Verrucomicrobiota</taxon>
        <taxon>Verrucomicrobiia</taxon>
        <taxon>Verrucomicrobiales</taxon>
        <taxon>Akkermansiaceae</taxon>
        <taxon>Akkermansia</taxon>
    </lineage>
</organism>
<evidence type="ECO:0000256" key="1">
    <source>
        <dbReference type="ARBA" id="ARBA00001946"/>
    </source>
</evidence>
<keyword evidence="5" id="KW-0547">Nucleotide-binding</keyword>
<dbReference type="GO" id="GO:0030894">
    <property type="term" value="C:replisome"/>
    <property type="evidence" value="ECO:0007669"/>
    <property type="project" value="TreeGrafter"/>
</dbReference>
<evidence type="ECO:0000256" key="3">
    <source>
        <dbReference type="ARBA" id="ARBA00005446"/>
    </source>
</evidence>
<evidence type="ECO:0000256" key="12">
    <source>
        <dbReference type="ARBA" id="ARBA00034808"/>
    </source>
</evidence>
<dbReference type="PROSITE" id="PS51194">
    <property type="entry name" value="HELICASE_CTER"/>
    <property type="match status" value="1"/>
</dbReference>
<comment type="cofactor">
    <cofactor evidence="2">
        <name>Zn(2+)</name>
        <dbReference type="ChEBI" id="CHEBI:29105"/>
    </cofactor>
</comment>
<keyword evidence="6" id="KW-0378">Hydrolase</keyword>
<evidence type="ECO:0000256" key="8">
    <source>
        <dbReference type="ARBA" id="ARBA00022840"/>
    </source>
</evidence>
<evidence type="ECO:0000256" key="4">
    <source>
        <dbReference type="ARBA" id="ARBA00022723"/>
    </source>
</evidence>
<feature type="domain" description="HRDC" evidence="15">
    <location>
        <begin position="640"/>
        <end position="716"/>
    </location>
</feature>
<dbReference type="SMART" id="SM00487">
    <property type="entry name" value="DEXDc"/>
    <property type="match status" value="1"/>
</dbReference>
<dbReference type="InterPro" id="IPR010997">
    <property type="entry name" value="HRDC-like_sf"/>
</dbReference>
<dbReference type="InterPro" id="IPR036390">
    <property type="entry name" value="WH_DNA-bd_sf"/>
</dbReference>
<dbReference type="Proteomes" id="UP000235914">
    <property type="component" value="Unassembled WGS sequence"/>
</dbReference>
<dbReference type="InterPro" id="IPR027417">
    <property type="entry name" value="P-loop_NTPase"/>
</dbReference>
<dbReference type="GO" id="GO:0005737">
    <property type="term" value="C:cytoplasm"/>
    <property type="evidence" value="ECO:0007669"/>
    <property type="project" value="TreeGrafter"/>
</dbReference>
<dbReference type="GO" id="GO:0043138">
    <property type="term" value="F:3'-5' DNA helicase activity"/>
    <property type="evidence" value="ECO:0007669"/>
    <property type="project" value="UniProtKB-EC"/>
</dbReference>
<keyword evidence="4" id="KW-0479">Metal-binding</keyword>
<evidence type="ECO:0000256" key="2">
    <source>
        <dbReference type="ARBA" id="ARBA00001947"/>
    </source>
</evidence>
<evidence type="ECO:0000259" key="16">
    <source>
        <dbReference type="PROSITE" id="PS51192"/>
    </source>
</evidence>
<dbReference type="GO" id="GO:0009378">
    <property type="term" value="F:four-way junction helicase activity"/>
    <property type="evidence" value="ECO:0007669"/>
    <property type="project" value="TreeGrafter"/>
</dbReference>
<dbReference type="Pfam" id="PF00270">
    <property type="entry name" value="DEAD"/>
    <property type="match status" value="1"/>
</dbReference>
<evidence type="ECO:0000313" key="19">
    <source>
        <dbReference type="Proteomes" id="UP000235914"/>
    </source>
</evidence>
<dbReference type="GO" id="GO:0046872">
    <property type="term" value="F:metal ion binding"/>
    <property type="evidence" value="ECO:0007669"/>
    <property type="project" value="UniProtKB-KW"/>
</dbReference>
<evidence type="ECO:0000259" key="15">
    <source>
        <dbReference type="PROSITE" id="PS50967"/>
    </source>
</evidence>
<evidence type="ECO:0000256" key="5">
    <source>
        <dbReference type="ARBA" id="ARBA00022741"/>
    </source>
</evidence>
<dbReference type="InterPro" id="IPR036388">
    <property type="entry name" value="WH-like_DNA-bd_sf"/>
</dbReference>
<reference evidence="18 19" key="1">
    <citation type="journal article" date="2017" name="BMC Genomics">
        <title>Genome sequencing of 39 Akkermansia muciniphila isolates reveals its population structure, genomic and functional diverisity, and global distribution in mammalian gut microbiotas.</title>
        <authorList>
            <person name="Guo X."/>
            <person name="Li S."/>
            <person name="Zhang J."/>
            <person name="Wu F."/>
            <person name="Li X."/>
            <person name="Wu D."/>
            <person name="Zhang M."/>
            <person name="Ou Z."/>
            <person name="Jie Z."/>
            <person name="Yan Q."/>
            <person name="Li P."/>
            <person name="Yi J."/>
            <person name="Peng Y."/>
        </authorList>
    </citation>
    <scope>NUCLEOTIDE SEQUENCE [LARGE SCALE GENOMIC DNA]</scope>
    <source>
        <strain evidence="18 19">GP43</strain>
    </source>
</reference>
<dbReference type="CDD" id="cd17920">
    <property type="entry name" value="DEXHc_RecQ"/>
    <property type="match status" value="1"/>
</dbReference>
<dbReference type="GO" id="GO:0016787">
    <property type="term" value="F:hydrolase activity"/>
    <property type="evidence" value="ECO:0007669"/>
    <property type="project" value="UniProtKB-KW"/>
</dbReference>
<dbReference type="InterPro" id="IPR004589">
    <property type="entry name" value="DNA_helicase_ATP-dep_RecQ"/>
</dbReference>
<gene>
    <name evidence="18" type="ORF">CXU09_11660</name>
</gene>
<comment type="catalytic activity">
    <reaction evidence="11">
        <text>Couples ATP hydrolysis with the unwinding of duplex DNA by translocating in the 3'-5' direction.</text>
        <dbReference type="EC" id="5.6.2.4"/>
    </reaction>
</comment>
<dbReference type="FunFam" id="3.40.50.300:FF:000296">
    <property type="entry name" value="ATP-dependent DNA helicase RecQ"/>
    <property type="match status" value="1"/>
</dbReference>
<dbReference type="Gene3D" id="3.40.50.300">
    <property type="entry name" value="P-loop containing nucleotide triphosphate hydrolases"/>
    <property type="match status" value="2"/>
</dbReference>
<dbReference type="PROSITE" id="PS50967">
    <property type="entry name" value="HRDC"/>
    <property type="match status" value="1"/>
</dbReference>
<dbReference type="InterPro" id="IPR014001">
    <property type="entry name" value="Helicase_ATP-bd"/>
</dbReference>
<dbReference type="NCBIfam" id="TIGR00614">
    <property type="entry name" value="recQ_fam"/>
    <property type="match status" value="1"/>
</dbReference>
<dbReference type="RefSeq" id="WP_094140103.1">
    <property type="nucleotide sequence ID" value="NZ_FXXW01000082.1"/>
</dbReference>
<protein>
    <recommendedName>
        <fullName evidence="13">ATP-dependent DNA helicase RecQ</fullName>
        <ecNumber evidence="12">5.6.2.4</ecNumber>
    </recommendedName>
    <alternativeName>
        <fullName evidence="14">DNA 3'-5' helicase RecQ</fullName>
    </alternativeName>
</protein>
<dbReference type="Gene3D" id="1.10.150.80">
    <property type="entry name" value="HRDC domain"/>
    <property type="match status" value="1"/>
</dbReference>
<dbReference type="SUPFAM" id="SSF52540">
    <property type="entry name" value="P-loop containing nucleoside triphosphate hydrolases"/>
    <property type="match status" value="1"/>
</dbReference>
<dbReference type="InterPro" id="IPR018982">
    <property type="entry name" value="RQC_domain"/>
</dbReference>
<dbReference type="AlphaFoldDB" id="A0AAP8NJE2"/>
<evidence type="ECO:0000256" key="7">
    <source>
        <dbReference type="ARBA" id="ARBA00022806"/>
    </source>
</evidence>
<dbReference type="GO" id="GO:0006310">
    <property type="term" value="P:DNA recombination"/>
    <property type="evidence" value="ECO:0007669"/>
    <property type="project" value="InterPro"/>
</dbReference>
<dbReference type="InterPro" id="IPR011545">
    <property type="entry name" value="DEAD/DEAH_box_helicase_dom"/>
</dbReference>
<dbReference type="EC" id="5.6.2.4" evidence="12"/>
<dbReference type="SMART" id="SM00956">
    <property type="entry name" value="RQC"/>
    <property type="match status" value="1"/>
</dbReference>
<comment type="similarity">
    <text evidence="3">Belongs to the helicase family. RecQ subfamily.</text>
</comment>
<keyword evidence="8" id="KW-0067">ATP-binding</keyword>
<evidence type="ECO:0000256" key="10">
    <source>
        <dbReference type="ARBA" id="ARBA00023235"/>
    </source>
</evidence>
<dbReference type="GO" id="GO:0003677">
    <property type="term" value="F:DNA binding"/>
    <property type="evidence" value="ECO:0007669"/>
    <property type="project" value="UniProtKB-KW"/>
</dbReference>
<dbReference type="PANTHER" id="PTHR13710:SF105">
    <property type="entry name" value="ATP-DEPENDENT DNA HELICASE Q1"/>
    <property type="match status" value="1"/>
</dbReference>
<evidence type="ECO:0000313" key="18">
    <source>
        <dbReference type="EMBL" id="PNC53345.1"/>
    </source>
</evidence>
<dbReference type="SMART" id="SM00490">
    <property type="entry name" value="HELICc"/>
    <property type="match status" value="1"/>
</dbReference>
<dbReference type="Pfam" id="PF16124">
    <property type="entry name" value="RecQ_Zn_bind"/>
    <property type="match status" value="1"/>
</dbReference>
<evidence type="ECO:0000259" key="17">
    <source>
        <dbReference type="PROSITE" id="PS51194"/>
    </source>
</evidence>
<dbReference type="GO" id="GO:0043590">
    <property type="term" value="C:bacterial nucleoid"/>
    <property type="evidence" value="ECO:0007669"/>
    <property type="project" value="TreeGrafter"/>
</dbReference>
<dbReference type="Gene3D" id="1.10.10.10">
    <property type="entry name" value="Winged helix-like DNA-binding domain superfamily/Winged helix DNA-binding domain"/>
    <property type="match status" value="1"/>
</dbReference>
<evidence type="ECO:0000256" key="14">
    <source>
        <dbReference type="ARBA" id="ARBA00044550"/>
    </source>
</evidence>
<feature type="domain" description="Helicase C-terminal" evidence="17">
    <location>
        <begin position="223"/>
        <end position="368"/>
    </location>
</feature>
<evidence type="ECO:0000256" key="11">
    <source>
        <dbReference type="ARBA" id="ARBA00034617"/>
    </source>
</evidence>
<dbReference type="Pfam" id="PF09382">
    <property type="entry name" value="RQC"/>
    <property type="match status" value="1"/>
</dbReference>
<dbReference type="Pfam" id="PF00570">
    <property type="entry name" value="HRDC"/>
    <property type="match status" value="1"/>
</dbReference>
<dbReference type="GO" id="GO:0006281">
    <property type="term" value="P:DNA repair"/>
    <property type="evidence" value="ECO:0007669"/>
    <property type="project" value="InterPro"/>
</dbReference>
<comment type="cofactor">
    <cofactor evidence="1">
        <name>Mg(2+)</name>
        <dbReference type="ChEBI" id="CHEBI:18420"/>
    </cofactor>
</comment>
<dbReference type="SUPFAM" id="SSF46785">
    <property type="entry name" value="Winged helix' DNA-binding domain"/>
    <property type="match status" value="1"/>
</dbReference>
<keyword evidence="7 18" id="KW-0347">Helicase</keyword>
<dbReference type="EMBL" id="PJKN01000008">
    <property type="protein sequence ID" value="PNC53345.1"/>
    <property type="molecule type" value="Genomic_DNA"/>
</dbReference>
<keyword evidence="9" id="KW-0238">DNA-binding</keyword>
<comment type="caution">
    <text evidence="18">The sequence shown here is derived from an EMBL/GenBank/DDBJ whole genome shotgun (WGS) entry which is preliminary data.</text>
</comment>
<dbReference type="InterPro" id="IPR002121">
    <property type="entry name" value="HRDC_dom"/>
</dbReference>
<proteinExistence type="inferred from homology"/>
<dbReference type="InterPro" id="IPR032284">
    <property type="entry name" value="RecQ_Zn-bd"/>
</dbReference>
<dbReference type="GO" id="GO:0005524">
    <property type="term" value="F:ATP binding"/>
    <property type="evidence" value="ECO:0007669"/>
    <property type="project" value="UniProtKB-KW"/>
</dbReference>
<feature type="domain" description="Helicase ATP-binding" evidence="16">
    <location>
        <begin position="31"/>
        <end position="199"/>
    </location>
</feature>
<dbReference type="InterPro" id="IPR001650">
    <property type="entry name" value="Helicase_C-like"/>
</dbReference>
<evidence type="ECO:0000256" key="13">
    <source>
        <dbReference type="ARBA" id="ARBA00044535"/>
    </source>
</evidence>
<dbReference type="InterPro" id="IPR044876">
    <property type="entry name" value="HRDC_dom_sf"/>
</dbReference>
<dbReference type="Pfam" id="PF00271">
    <property type="entry name" value="Helicase_C"/>
    <property type="match status" value="1"/>
</dbReference>
<dbReference type="SMART" id="SM00341">
    <property type="entry name" value="HRDC"/>
    <property type="match status" value="1"/>
</dbReference>
<name>A0AAP8NJE2_9BACT</name>
<evidence type="ECO:0000256" key="9">
    <source>
        <dbReference type="ARBA" id="ARBA00023125"/>
    </source>
</evidence>